<dbReference type="AlphaFoldDB" id="A0A0N4YKJ9"/>
<dbReference type="Gene3D" id="3.10.260.20">
    <property type="entry name" value="Ski"/>
    <property type="match status" value="1"/>
</dbReference>
<dbReference type="InterPro" id="IPR010919">
    <property type="entry name" value="SAND-like_dom_sf"/>
</dbReference>
<keyword evidence="4" id="KW-1185">Reference proteome</keyword>
<comment type="similarity">
    <text evidence="1">Belongs to the SKI family.</text>
</comment>
<dbReference type="SUPFAM" id="SSF46955">
    <property type="entry name" value="Putative DNA-binding domain"/>
    <property type="match status" value="1"/>
</dbReference>
<dbReference type="GO" id="GO:0030514">
    <property type="term" value="P:negative regulation of BMP signaling pathway"/>
    <property type="evidence" value="ECO:0007669"/>
    <property type="project" value="TreeGrafter"/>
</dbReference>
<dbReference type="InterPro" id="IPR037000">
    <property type="entry name" value="Ski_DNA-bd_sf"/>
</dbReference>
<feature type="domain" description="c-SKI SMAD4-binding" evidence="2">
    <location>
        <begin position="156"/>
        <end position="237"/>
    </location>
</feature>
<organism evidence="5">
    <name type="scientific">Nippostrongylus brasiliensis</name>
    <name type="common">Rat hookworm</name>
    <dbReference type="NCBI Taxonomy" id="27835"/>
    <lineage>
        <taxon>Eukaryota</taxon>
        <taxon>Metazoa</taxon>
        <taxon>Ecdysozoa</taxon>
        <taxon>Nematoda</taxon>
        <taxon>Chromadorea</taxon>
        <taxon>Rhabditida</taxon>
        <taxon>Rhabditina</taxon>
        <taxon>Rhabditomorpha</taxon>
        <taxon>Strongyloidea</taxon>
        <taxon>Heligmosomidae</taxon>
        <taxon>Nippostrongylus</taxon>
    </lineage>
</organism>
<dbReference type="GO" id="GO:0046332">
    <property type="term" value="F:SMAD binding"/>
    <property type="evidence" value="ECO:0007669"/>
    <property type="project" value="InterPro"/>
</dbReference>
<evidence type="ECO:0000313" key="3">
    <source>
        <dbReference type="EMBL" id="VDL81232.1"/>
    </source>
</evidence>
<dbReference type="SMART" id="SM01046">
    <property type="entry name" value="c-SKI_SMAD_bind"/>
    <property type="match status" value="1"/>
</dbReference>
<evidence type="ECO:0000256" key="1">
    <source>
        <dbReference type="ARBA" id="ARBA00009513"/>
    </source>
</evidence>
<sequence length="488" mass="54603">MATATRDAAALTADPLLYQLPEFPSAIPITPNPAMSPCESDGIPAWVTVSGAAFPAMVMGGEPRVPVHLLISRVLLTQGVSEIQAMMEDLNIHKSIATHEQAERLRKMDAEVSSCRDMLTLNLVTRSDAERLCGIVRIESMPSSNEETVIDESERLEVQHNVFGTVKGWVYPSRKGGRSVRCQECKCLFTPEDFVAHSHSEKKESQRTVHWGFDPANWRLMLELSNPLTESIVNKERWKEFIDDTVGQSCSNTDESCGFVVNKAKRLMSDHSMEVPSKVARGDRDIIEKPVAAKPVISESSDLFNMYLQDSLNRLLGPKQYDPLALLGDVMRKESAFKVKSLATMDRKSSSNGQLFPVEHQPYSTVPHPSSFQELDWKAKQLRSNCNKLETVEAALKNAPGVDPSILTTLQEIKASLIEVQSIQKDLFQKCCCFPGYTISLYSLLFNMHVRYFNNDQQQSFPLLCVVKVLWIGLAFQFGLTLFGLIQL</sequence>
<reference evidence="5" key="1">
    <citation type="submission" date="2017-02" db="UniProtKB">
        <authorList>
            <consortium name="WormBaseParasite"/>
        </authorList>
    </citation>
    <scope>IDENTIFICATION</scope>
</reference>
<evidence type="ECO:0000259" key="2">
    <source>
        <dbReference type="SMART" id="SM01046"/>
    </source>
</evidence>
<dbReference type="Pfam" id="PF02437">
    <property type="entry name" value="Ski_Sno_DHD"/>
    <property type="match status" value="1"/>
</dbReference>
<protein>
    <submittedName>
        <fullName evidence="5">C-SKI_SMAD_bind domain-containing protein</fullName>
    </submittedName>
</protein>
<evidence type="ECO:0000313" key="5">
    <source>
        <dbReference type="WBParaSite" id="NBR_0001757401-mRNA-1"/>
    </source>
</evidence>
<dbReference type="InterPro" id="IPR014890">
    <property type="entry name" value="c-SKI_SMAD4-bd_dom"/>
</dbReference>
<dbReference type="OMA" id="GISENCD"/>
<dbReference type="Proteomes" id="UP000271162">
    <property type="component" value="Unassembled WGS sequence"/>
</dbReference>
<dbReference type="STRING" id="27835.A0A0N4YKJ9"/>
<reference evidence="3 4" key="2">
    <citation type="submission" date="2018-11" db="EMBL/GenBank/DDBJ databases">
        <authorList>
            <consortium name="Pathogen Informatics"/>
        </authorList>
    </citation>
    <scope>NUCLEOTIDE SEQUENCE [LARGE SCALE GENOMIC DNA]</scope>
</reference>
<dbReference type="InterPro" id="IPR023216">
    <property type="entry name" value="Tscrpt_reg_SKI_SnoN"/>
</dbReference>
<evidence type="ECO:0000313" key="4">
    <source>
        <dbReference type="Proteomes" id="UP000271162"/>
    </source>
</evidence>
<dbReference type="Pfam" id="PF08782">
    <property type="entry name" value="c-SKI_SMAD_bind"/>
    <property type="match status" value="1"/>
</dbReference>
<dbReference type="InterPro" id="IPR003380">
    <property type="entry name" value="SKI/SNO/DAC"/>
</dbReference>
<dbReference type="GO" id="GO:0005634">
    <property type="term" value="C:nucleus"/>
    <property type="evidence" value="ECO:0007669"/>
    <property type="project" value="TreeGrafter"/>
</dbReference>
<dbReference type="InterPro" id="IPR009061">
    <property type="entry name" value="DNA-bd_dom_put_sf"/>
</dbReference>
<dbReference type="SUPFAM" id="SSF63763">
    <property type="entry name" value="SAND domain-like"/>
    <property type="match status" value="1"/>
</dbReference>
<name>A0A0N4YKJ9_NIPBR</name>
<dbReference type="PANTHER" id="PTHR10005">
    <property type="entry name" value="SKI ONCOGENE-RELATED"/>
    <property type="match status" value="1"/>
</dbReference>
<dbReference type="GO" id="GO:0005667">
    <property type="term" value="C:transcription regulator complex"/>
    <property type="evidence" value="ECO:0007669"/>
    <property type="project" value="TreeGrafter"/>
</dbReference>
<gene>
    <name evidence="3" type="ORF">NBR_LOCUS17575</name>
</gene>
<dbReference type="GO" id="GO:0005737">
    <property type="term" value="C:cytoplasm"/>
    <property type="evidence" value="ECO:0007669"/>
    <property type="project" value="TreeGrafter"/>
</dbReference>
<dbReference type="WBParaSite" id="NBR_0001757401-mRNA-1">
    <property type="protein sequence ID" value="NBR_0001757401-mRNA-1"/>
    <property type="gene ID" value="NBR_0001757401"/>
</dbReference>
<dbReference type="GO" id="GO:0000981">
    <property type="term" value="F:DNA-binding transcription factor activity, RNA polymerase II-specific"/>
    <property type="evidence" value="ECO:0007669"/>
    <property type="project" value="TreeGrafter"/>
</dbReference>
<dbReference type="GO" id="GO:0000978">
    <property type="term" value="F:RNA polymerase II cis-regulatory region sequence-specific DNA binding"/>
    <property type="evidence" value="ECO:0007669"/>
    <property type="project" value="TreeGrafter"/>
</dbReference>
<accession>A0A0N4YKJ9</accession>
<proteinExistence type="inferred from homology"/>
<dbReference type="Gene3D" id="3.10.390.10">
    <property type="entry name" value="SAND domain-like"/>
    <property type="match status" value="1"/>
</dbReference>
<dbReference type="EMBL" id="UYSL01022845">
    <property type="protein sequence ID" value="VDL81232.1"/>
    <property type="molecule type" value="Genomic_DNA"/>
</dbReference>